<evidence type="ECO:0000313" key="1">
    <source>
        <dbReference type="EMBL" id="MPC83045.1"/>
    </source>
</evidence>
<gene>
    <name evidence="1" type="ORF">E2C01_077735</name>
</gene>
<keyword evidence="2" id="KW-1185">Reference proteome</keyword>
<organism evidence="1 2">
    <name type="scientific">Portunus trituberculatus</name>
    <name type="common">Swimming crab</name>
    <name type="synonym">Neptunus trituberculatus</name>
    <dbReference type="NCBI Taxonomy" id="210409"/>
    <lineage>
        <taxon>Eukaryota</taxon>
        <taxon>Metazoa</taxon>
        <taxon>Ecdysozoa</taxon>
        <taxon>Arthropoda</taxon>
        <taxon>Crustacea</taxon>
        <taxon>Multicrustacea</taxon>
        <taxon>Malacostraca</taxon>
        <taxon>Eumalacostraca</taxon>
        <taxon>Eucarida</taxon>
        <taxon>Decapoda</taxon>
        <taxon>Pleocyemata</taxon>
        <taxon>Brachyura</taxon>
        <taxon>Eubrachyura</taxon>
        <taxon>Portunoidea</taxon>
        <taxon>Portunidae</taxon>
        <taxon>Portuninae</taxon>
        <taxon>Portunus</taxon>
    </lineage>
</organism>
<dbReference type="AlphaFoldDB" id="A0A5B7IL23"/>
<dbReference type="OrthoDB" id="10072198at2759"/>
<reference evidence="1 2" key="1">
    <citation type="submission" date="2019-05" db="EMBL/GenBank/DDBJ databases">
        <title>Another draft genome of Portunus trituberculatus and its Hox gene families provides insights of decapod evolution.</title>
        <authorList>
            <person name="Jeong J.-H."/>
            <person name="Song I."/>
            <person name="Kim S."/>
            <person name="Choi T."/>
            <person name="Kim D."/>
            <person name="Ryu S."/>
            <person name="Kim W."/>
        </authorList>
    </citation>
    <scope>NUCLEOTIDE SEQUENCE [LARGE SCALE GENOMIC DNA]</scope>
    <source>
        <tissue evidence="1">Muscle</tissue>
    </source>
</reference>
<evidence type="ECO:0000313" key="2">
    <source>
        <dbReference type="Proteomes" id="UP000324222"/>
    </source>
</evidence>
<dbReference type="Proteomes" id="UP000324222">
    <property type="component" value="Unassembled WGS sequence"/>
</dbReference>
<comment type="caution">
    <text evidence="1">The sequence shown here is derived from an EMBL/GenBank/DDBJ whole genome shotgun (WGS) entry which is preliminary data.</text>
</comment>
<proteinExistence type="predicted"/>
<protein>
    <submittedName>
        <fullName evidence="1">Uncharacterized protein</fullName>
    </submittedName>
</protein>
<accession>A0A5B7IL23</accession>
<name>A0A5B7IL23_PORTR</name>
<dbReference type="EMBL" id="VSRR010061354">
    <property type="protein sequence ID" value="MPC83045.1"/>
    <property type="molecule type" value="Genomic_DNA"/>
</dbReference>
<sequence length="157" mass="17469">MWAFTELTVMQEQRNHVDFPTHQCGGSFDPLLTDLAGDSVQCSPLDFLGTFDHLAVLSTFIRASSHRADWNAARRTLNAYPWDLVLIGEPHHDVHTFTTVLLDLQQNHVPKQRALRTTPGLGIAVELMLSKSTARVSGTRDTPARETKLCTALHAKP</sequence>